<gene>
    <name evidence="8" type="ORF">MGAL_10B014693</name>
</gene>
<keyword evidence="5" id="KW-0393">Immunoglobulin domain</keyword>
<keyword evidence="6" id="KW-0812">Transmembrane</keyword>
<keyword evidence="9" id="KW-1185">Reference proteome</keyword>
<keyword evidence="2 6" id="KW-0472">Membrane</keyword>
<dbReference type="GO" id="GO:0098609">
    <property type="term" value="P:cell-cell adhesion"/>
    <property type="evidence" value="ECO:0007669"/>
    <property type="project" value="TreeGrafter"/>
</dbReference>
<feature type="transmembrane region" description="Helical" evidence="6">
    <location>
        <begin position="421"/>
        <end position="443"/>
    </location>
</feature>
<comment type="caution">
    <text evidence="8">The sequence shown here is derived from an EMBL/GenBank/DDBJ whole genome shotgun (WGS) entry which is preliminary data.</text>
</comment>
<dbReference type="PANTHER" id="PTHR11640:SF164">
    <property type="entry name" value="MAM DOMAIN-CONTAINING GLYCOSYLPHOSPHATIDYLINOSITOL ANCHOR PROTEIN 1"/>
    <property type="match status" value="1"/>
</dbReference>
<reference evidence="8" key="1">
    <citation type="submission" date="2018-11" db="EMBL/GenBank/DDBJ databases">
        <authorList>
            <person name="Alioto T."/>
            <person name="Alioto T."/>
        </authorList>
    </citation>
    <scope>NUCLEOTIDE SEQUENCE</scope>
</reference>
<evidence type="ECO:0000313" key="9">
    <source>
        <dbReference type="Proteomes" id="UP000596742"/>
    </source>
</evidence>
<dbReference type="InterPro" id="IPR013783">
    <property type="entry name" value="Ig-like_fold"/>
</dbReference>
<dbReference type="PROSITE" id="PS50835">
    <property type="entry name" value="IG_LIKE"/>
    <property type="match status" value="2"/>
</dbReference>
<evidence type="ECO:0000256" key="4">
    <source>
        <dbReference type="ARBA" id="ARBA00023180"/>
    </source>
</evidence>
<comment type="subcellular location">
    <subcellularLocation>
        <location evidence="1">Membrane</location>
        <topology evidence="1">Single-pass type I membrane protein</topology>
    </subcellularLocation>
</comment>
<dbReference type="InterPro" id="IPR036179">
    <property type="entry name" value="Ig-like_dom_sf"/>
</dbReference>
<evidence type="ECO:0000256" key="2">
    <source>
        <dbReference type="ARBA" id="ARBA00023136"/>
    </source>
</evidence>
<keyword evidence="3" id="KW-1015">Disulfide bond</keyword>
<evidence type="ECO:0000256" key="1">
    <source>
        <dbReference type="ARBA" id="ARBA00004479"/>
    </source>
</evidence>
<dbReference type="Gene3D" id="2.60.40.10">
    <property type="entry name" value="Immunoglobulins"/>
    <property type="match status" value="2"/>
</dbReference>
<dbReference type="AlphaFoldDB" id="A0A8B6DHD4"/>
<evidence type="ECO:0000313" key="8">
    <source>
        <dbReference type="EMBL" id="VDI18487.1"/>
    </source>
</evidence>
<keyword evidence="4" id="KW-0325">Glycoprotein</keyword>
<dbReference type="GO" id="GO:0005911">
    <property type="term" value="C:cell-cell junction"/>
    <property type="evidence" value="ECO:0007669"/>
    <property type="project" value="TreeGrafter"/>
</dbReference>
<dbReference type="GO" id="GO:0050839">
    <property type="term" value="F:cell adhesion molecule binding"/>
    <property type="evidence" value="ECO:0007669"/>
    <property type="project" value="TreeGrafter"/>
</dbReference>
<sequence>MIAQHGESCILICPFKSTTKSVLWFGPKNLVSYTKNWQINTDIGRQHRIRIVGNYSIGEFNLAVHNLSRMNYGLYRCASIVNGRSVTSDFMLKILRKPTISNDQSRLQFSSEVGKITYVSLHGFAYPSPSFSWMSSSGGKLGTWTIAYANGEFRATSTILPTRRSHINDYKALIQNTVGSLQILINLHVYEPEVTIEPRVSCNTSDDISLTCYINTNDSHLWENTWKHYQSNVLIRNYEGNNSSMVSVWTIRYCDYQDAGEYVCSWTYNQTEVTASSVVVVYGRPIISKQDKVRDGETRILSVEFFTSSLPIDVDWYINGKHMEESYSSSSKIANVILRSYGKTFSTVGYRNDFVLPNSNERQREISYRIKNQYDSVEGAFVEGNWIVRMNKKGSTGLKFTKTTVSAVSLGRHSKGFPLKFMLIGIIAVIVLIMFSIAMIWFYHQRYILKVFTELERQEIRGTNVQYRFDQPRRESEDTEEIAITSMSGVDDAVPNERN</sequence>
<dbReference type="OrthoDB" id="6413693at2759"/>
<accession>A0A8B6DHD4</accession>
<organism evidence="8 9">
    <name type="scientific">Mytilus galloprovincialis</name>
    <name type="common">Mediterranean mussel</name>
    <dbReference type="NCBI Taxonomy" id="29158"/>
    <lineage>
        <taxon>Eukaryota</taxon>
        <taxon>Metazoa</taxon>
        <taxon>Spiralia</taxon>
        <taxon>Lophotrochozoa</taxon>
        <taxon>Mollusca</taxon>
        <taxon>Bivalvia</taxon>
        <taxon>Autobranchia</taxon>
        <taxon>Pteriomorphia</taxon>
        <taxon>Mytilida</taxon>
        <taxon>Mytiloidea</taxon>
        <taxon>Mytilidae</taxon>
        <taxon>Mytilinae</taxon>
        <taxon>Mytilus</taxon>
    </lineage>
</organism>
<dbReference type="InterPro" id="IPR051275">
    <property type="entry name" value="Cell_adhesion_signaling"/>
</dbReference>
<dbReference type="EMBL" id="UYJE01003341">
    <property type="protein sequence ID" value="VDI18487.1"/>
    <property type="molecule type" value="Genomic_DNA"/>
</dbReference>
<keyword evidence="6" id="KW-1133">Transmembrane helix</keyword>
<feature type="domain" description="Ig-like" evidence="7">
    <location>
        <begin position="192"/>
        <end position="274"/>
    </location>
</feature>
<evidence type="ECO:0000256" key="3">
    <source>
        <dbReference type="ARBA" id="ARBA00023157"/>
    </source>
</evidence>
<evidence type="ECO:0000259" key="7">
    <source>
        <dbReference type="PROSITE" id="PS50835"/>
    </source>
</evidence>
<dbReference type="InterPro" id="IPR007110">
    <property type="entry name" value="Ig-like_dom"/>
</dbReference>
<proteinExistence type="predicted"/>
<dbReference type="SUPFAM" id="SSF48726">
    <property type="entry name" value="Immunoglobulin"/>
    <property type="match status" value="2"/>
</dbReference>
<name>A0A8B6DHD4_MYTGA</name>
<dbReference type="GO" id="GO:0005886">
    <property type="term" value="C:plasma membrane"/>
    <property type="evidence" value="ECO:0007669"/>
    <property type="project" value="TreeGrafter"/>
</dbReference>
<evidence type="ECO:0000256" key="6">
    <source>
        <dbReference type="SAM" id="Phobius"/>
    </source>
</evidence>
<feature type="domain" description="Ig-like" evidence="7">
    <location>
        <begin position="1"/>
        <end position="87"/>
    </location>
</feature>
<protein>
    <recommendedName>
        <fullName evidence="7">Ig-like domain-containing protein</fullName>
    </recommendedName>
</protein>
<dbReference type="PANTHER" id="PTHR11640">
    <property type="entry name" value="NEPHRIN"/>
    <property type="match status" value="1"/>
</dbReference>
<dbReference type="Proteomes" id="UP000596742">
    <property type="component" value="Unassembled WGS sequence"/>
</dbReference>
<evidence type="ECO:0000256" key="5">
    <source>
        <dbReference type="ARBA" id="ARBA00023319"/>
    </source>
</evidence>